<dbReference type="GeneID" id="108564033"/>
<proteinExistence type="predicted"/>
<evidence type="ECO:0000313" key="1">
    <source>
        <dbReference type="Proteomes" id="UP000695000"/>
    </source>
</evidence>
<name>A0ABM1MUZ5_NICVS</name>
<accession>A0ABM1MUZ5</accession>
<gene>
    <name evidence="2" type="primary">LOC108564033</name>
</gene>
<dbReference type="Proteomes" id="UP000695000">
    <property type="component" value="Unplaced"/>
</dbReference>
<sequence length="133" mass="15531">MEEVLAEGKNFRLVQEEELPEILELLGNYLPDSIKFHQTVKTYINDRVWDFHFYVAKSWPEQVVTLHFPGMTRTVSNHIPFMHSFSKTLTTRVVSPLILASFSLILSFLHSDLSEGRLICMECNLRRVKYRTG</sequence>
<dbReference type="RefSeq" id="XP_017778395.1">
    <property type="nucleotide sequence ID" value="XM_017922906.1"/>
</dbReference>
<protein>
    <submittedName>
        <fullName evidence="2">Uncharacterized protein LOC108564033</fullName>
    </submittedName>
</protein>
<keyword evidence="1" id="KW-1185">Reference proteome</keyword>
<organism evidence="1 2">
    <name type="scientific">Nicrophorus vespilloides</name>
    <name type="common">Boreal carrion beetle</name>
    <dbReference type="NCBI Taxonomy" id="110193"/>
    <lineage>
        <taxon>Eukaryota</taxon>
        <taxon>Metazoa</taxon>
        <taxon>Ecdysozoa</taxon>
        <taxon>Arthropoda</taxon>
        <taxon>Hexapoda</taxon>
        <taxon>Insecta</taxon>
        <taxon>Pterygota</taxon>
        <taxon>Neoptera</taxon>
        <taxon>Endopterygota</taxon>
        <taxon>Coleoptera</taxon>
        <taxon>Polyphaga</taxon>
        <taxon>Staphyliniformia</taxon>
        <taxon>Silphidae</taxon>
        <taxon>Nicrophorinae</taxon>
        <taxon>Nicrophorus</taxon>
    </lineage>
</organism>
<evidence type="ECO:0000313" key="2">
    <source>
        <dbReference type="RefSeq" id="XP_017778395.1"/>
    </source>
</evidence>
<reference evidence="2" key="1">
    <citation type="submission" date="2025-08" db="UniProtKB">
        <authorList>
            <consortium name="RefSeq"/>
        </authorList>
    </citation>
    <scope>IDENTIFICATION</scope>
    <source>
        <tissue evidence="2">Whole Larva</tissue>
    </source>
</reference>